<reference evidence="2 3" key="1">
    <citation type="submission" date="2019-02" db="EMBL/GenBank/DDBJ databases">
        <title>Shewanella sp. D4-2 isolated from Dokdo Island.</title>
        <authorList>
            <person name="Baek K."/>
        </authorList>
    </citation>
    <scope>NUCLEOTIDE SEQUENCE [LARGE SCALE GENOMIC DNA]</scope>
    <source>
        <strain evidence="2 3">D4-2</strain>
    </source>
</reference>
<name>A0A411PJP0_9GAMM</name>
<evidence type="ECO:0000313" key="3">
    <source>
        <dbReference type="Proteomes" id="UP000291106"/>
    </source>
</evidence>
<proteinExistence type="predicted"/>
<gene>
    <name evidence="2" type="ORF">EXU30_14365</name>
</gene>
<dbReference type="AlphaFoldDB" id="A0A411PJP0"/>
<accession>A0A411PJP0</accession>
<protein>
    <submittedName>
        <fullName evidence="2">Uncharacterized protein</fullName>
    </submittedName>
</protein>
<evidence type="ECO:0000313" key="2">
    <source>
        <dbReference type="EMBL" id="QBF83745.1"/>
    </source>
</evidence>
<feature type="compositionally biased region" description="Polar residues" evidence="1">
    <location>
        <begin position="1"/>
        <end position="16"/>
    </location>
</feature>
<evidence type="ECO:0000256" key="1">
    <source>
        <dbReference type="SAM" id="MobiDB-lite"/>
    </source>
</evidence>
<feature type="region of interest" description="Disordered" evidence="1">
    <location>
        <begin position="1"/>
        <end position="53"/>
    </location>
</feature>
<dbReference type="Proteomes" id="UP000291106">
    <property type="component" value="Chromosome"/>
</dbReference>
<dbReference type="RefSeq" id="WP_130601165.1">
    <property type="nucleotide sequence ID" value="NZ_CP036200.1"/>
</dbReference>
<organism evidence="2 3">
    <name type="scientific">Shewanella maritima</name>
    <dbReference type="NCBI Taxonomy" id="2520507"/>
    <lineage>
        <taxon>Bacteria</taxon>
        <taxon>Pseudomonadati</taxon>
        <taxon>Pseudomonadota</taxon>
        <taxon>Gammaproteobacteria</taxon>
        <taxon>Alteromonadales</taxon>
        <taxon>Shewanellaceae</taxon>
        <taxon>Shewanella</taxon>
    </lineage>
</organism>
<dbReference type="KEGG" id="smai:EXU30_14365"/>
<dbReference type="EMBL" id="CP036200">
    <property type="protein sequence ID" value="QBF83745.1"/>
    <property type="molecule type" value="Genomic_DNA"/>
</dbReference>
<sequence length="234" mass="26772">MSSYSKANSIDSAQHTRQAESKHNDYSPQTKPLKQAHEQALELSTQSSPSLDQQAQQLFKQDQQLTNEQLSLEQLSPEQVARLAVIEQRRDHIVLLAMKGKKFSDMPLLTALANKYHCSVLDIMDDLELLTQPAVWKQHKSRLKSTQELQIMRKQQLQKERKNTVGEFMDESVKFNSDLLIALSKQFECKPKQIVADIMHYKSYDNLISGYKQAKASLPGVRAALRCAKLNLKY</sequence>
<keyword evidence="3" id="KW-1185">Reference proteome</keyword>